<keyword evidence="1" id="KW-1133">Transmembrane helix</keyword>
<evidence type="ECO:0000313" key="2">
    <source>
        <dbReference type="EMBL" id="KKT49080.1"/>
    </source>
</evidence>
<reference evidence="2 3" key="1">
    <citation type="journal article" date="2015" name="Nature">
        <title>rRNA introns, odd ribosomes, and small enigmatic genomes across a large radiation of phyla.</title>
        <authorList>
            <person name="Brown C.T."/>
            <person name="Hug L.A."/>
            <person name="Thomas B.C."/>
            <person name="Sharon I."/>
            <person name="Castelle C.J."/>
            <person name="Singh A."/>
            <person name="Wilkins M.J."/>
            <person name="Williams K.H."/>
            <person name="Banfield J.F."/>
        </authorList>
    </citation>
    <scope>NUCLEOTIDE SEQUENCE [LARGE SCALE GENOMIC DNA]</scope>
</reference>
<dbReference type="Proteomes" id="UP000034172">
    <property type="component" value="Unassembled WGS sequence"/>
</dbReference>
<comment type="caution">
    <text evidence="2">The sequence shown here is derived from an EMBL/GenBank/DDBJ whole genome shotgun (WGS) entry which is preliminary data.</text>
</comment>
<dbReference type="AlphaFoldDB" id="A0A0G1HQ68"/>
<keyword evidence="1" id="KW-0812">Transmembrane</keyword>
<proteinExistence type="predicted"/>
<protein>
    <submittedName>
        <fullName evidence="2">Uncharacterized protein</fullName>
    </submittedName>
</protein>
<feature type="transmembrane region" description="Helical" evidence="1">
    <location>
        <begin position="354"/>
        <end position="376"/>
    </location>
</feature>
<dbReference type="EMBL" id="LCIE01000012">
    <property type="protein sequence ID" value="KKT49080.1"/>
    <property type="molecule type" value="Genomic_DNA"/>
</dbReference>
<accession>A0A0G1HQ68</accession>
<evidence type="ECO:0000256" key="1">
    <source>
        <dbReference type="SAM" id="Phobius"/>
    </source>
</evidence>
<evidence type="ECO:0000313" key="3">
    <source>
        <dbReference type="Proteomes" id="UP000034172"/>
    </source>
</evidence>
<organism evidence="2 3">
    <name type="scientific">Candidatus Collierbacteria bacterium GW2011_GWC2_44_18</name>
    <dbReference type="NCBI Taxonomy" id="1618392"/>
    <lineage>
        <taxon>Bacteria</taxon>
        <taxon>Candidatus Collieribacteriota</taxon>
    </lineage>
</organism>
<gene>
    <name evidence="2" type="ORF">UW41_C0012G0018</name>
</gene>
<keyword evidence="1" id="KW-0472">Membrane</keyword>
<dbReference type="STRING" id="1618392.UW41_C0012G0018"/>
<sequence length="392" mass="45138">MPELKKVNIYFGGWYQRTTLHLTEIADFFTNGKSDLPLVKERLKKLHEGLGMTSVSREAGYLEFVKAETKEGIEINYFEDGLYVLKLSSSNIDEAKEKLNSYYEEKFAPAVAYIFSLGAPTPKELANIKTVHPIAVGVIDKDPEEFVLNAKYGEIYSTIASPELTVKKTPGFIFLIAKPEYKGFVEGLVEMQIFFREFKDQLQKYLDIHRKLWEEISEIKERKQIRGKEVERVRLQLDAYQKTINLISSRINQMGAYVHTRADIAKEMKLTDHLSNVFQYKFDVLTNTHSYIKEIWVMTNNYLAAAIGVIAEIKGQATNKSIQSLQVITTYGVVGTIINYYLSRESLPKLTTNGMVYFLILVIVTFIVNQFIAWVYSMARYKLKFSERVKNI</sequence>
<name>A0A0G1HQ68_9BACT</name>